<reference evidence="2 3" key="1">
    <citation type="journal article" date="2008" name="Nature">
        <title>The genome of the model beetle and pest Tribolium castaneum.</title>
        <authorList>
            <consortium name="Tribolium Genome Sequencing Consortium"/>
            <person name="Richards S."/>
            <person name="Gibbs R.A."/>
            <person name="Weinstock G.M."/>
            <person name="Brown S.J."/>
            <person name="Denell R."/>
            <person name="Beeman R.W."/>
            <person name="Gibbs R."/>
            <person name="Beeman R.W."/>
            <person name="Brown S.J."/>
            <person name="Bucher G."/>
            <person name="Friedrich M."/>
            <person name="Grimmelikhuijzen C.J."/>
            <person name="Klingler M."/>
            <person name="Lorenzen M."/>
            <person name="Richards S."/>
            <person name="Roth S."/>
            <person name="Schroder R."/>
            <person name="Tautz D."/>
            <person name="Zdobnov E.M."/>
            <person name="Muzny D."/>
            <person name="Gibbs R.A."/>
            <person name="Weinstock G.M."/>
            <person name="Attaway T."/>
            <person name="Bell S."/>
            <person name="Buhay C.J."/>
            <person name="Chandrabose M.N."/>
            <person name="Chavez D."/>
            <person name="Clerk-Blankenburg K.P."/>
            <person name="Cree A."/>
            <person name="Dao M."/>
            <person name="Davis C."/>
            <person name="Chacko J."/>
            <person name="Dinh H."/>
            <person name="Dugan-Rocha S."/>
            <person name="Fowler G."/>
            <person name="Garner T.T."/>
            <person name="Garnes J."/>
            <person name="Gnirke A."/>
            <person name="Hawes A."/>
            <person name="Hernandez J."/>
            <person name="Hines S."/>
            <person name="Holder M."/>
            <person name="Hume J."/>
            <person name="Jhangiani S.N."/>
            <person name="Joshi V."/>
            <person name="Khan Z.M."/>
            <person name="Jackson L."/>
            <person name="Kovar C."/>
            <person name="Kowis A."/>
            <person name="Lee S."/>
            <person name="Lewis L.R."/>
            <person name="Margolis J."/>
            <person name="Morgan M."/>
            <person name="Nazareth L.V."/>
            <person name="Nguyen N."/>
            <person name="Okwuonu G."/>
            <person name="Parker D."/>
            <person name="Richards S."/>
            <person name="Ruiz S.J."/>
            <person name="Santibanez J."/>
            <person name="Savard J."/>
            <person name="Scherer S.E."/>
            <person name="Schneider B."/>
            <person name="Sodergren E."/>
            <person name="Tautz D."/>
            <person name="Vattahil S."/>
            <person name="Villasana D."/>
            <person name="White C.S."/>
            <person name="Wright R."/>
            <person name="Park Y."/>
            <person name="Beeman R.W."/>
            <person name="Lord J."/>
            <person name="Oppert B."/>
            <person name="Lorenzen M."/>
            <person name="Brown S."/>
            <person name="Wang L."/>
            <person name="Savard J."/>
            <person name="Tautz D."/>
            <person name="Richards S."/>
            <person name="Weinstock G."/>
            <person name="Gibbs R.A."/>
            <person name="Liu Y."/>
            <person name="Worley K."/>
            <person name="Weinstock G."/>
            <person name="Elsik C.G."/>
            <person name="Reese J.T."/>
            <person name="Elhaik E."/>
            <person name="Landan G."/>
            <person name="Graur D."/>
            <person name="Arensburger P."/>
            <person name="Atkinson P."/>
            <person name="Beeman R.W."/>
            <person name="Beidler J."/>
            <person name="Brown S.J."/>
            <person name="Demuth J.P."/>
            <person name="Drury D.W."/>
            <person name="Du Y.Z."/>
            <person name="Fujiwara H."/>
            <person name="Lorenzen M."/>
            <person name="Maselli V."/>
            <person name="Osanai M."/>
            <person name="Park Y."/>
            <person name="Robertson H.M."/>
            <person name="Tu Z."/>
            <person name="Wang J.J."/>
            <person name="Wang S."/>
            <person name="Richards S."/>
            <person name="Song H."/>
            <person name="Zhang L."/>
            <person name="Sodergren E."/>
            <person name="Werner D."/>
            <person name="Stanke M."/>
            <person name="Morgenstern B."/>
            <person name="Solovyev V."/>
            <person name="Kosarev P."/>
            <person name="Brown G."/>
            <person name="Chen H.C."/>
            <person name="Ermolaeva O."/>
            <person name="Hlavina W."/>
            <person name="Kapustin Y."/>
            <person name="Kiryutin B."/>
            <person name="Kitts P."/>
            <person name="Maglott D."/>
            <person name="Pruitt K."/>
            <person name="Sapojnikov V."/>
            <person name="Souvorov A."/>
            <person name="Mackey A.J."/>
            <person name="Waterhouse R.M."/>
            <person name="Wyder S."/>
            <person name="Zdobnov E.M."/>
            <person name="Zdobnov E.M."/>
            <person name="Wyder S."/>
            <person name="Kriventseva E.V."/>
            <person name="Kadowaki T."/>
            <person name="Bork P."/>
            <person name="Aranda M."/>
            <person name="Bao R."/>
            <person name="Beermann A."/>
            <person name="Berns N."/>
            <person name="Bolognesi R."/>
            <person name="Bonneton F."/>
            <person name="Bopp D."/>
            <person name="Brown S.J."/>
            <person name="Bucher G."/>
            <person name="Butts T."/>
            <person name="Chaumot A."/>
            <person name="Denell R.E."/>
            <person name="Ferrier D.E."/>
            <person name="Friedrich M."/>
            <person name="Gordon C.M."/>
            <person name="Jindra M."/>
            <person name="Klingler M."/>
            <person name="Lan Q."/>
            <person name="Lattorff H.M."/>
            <person name="Laudet V."/>
            <person name="von Levetsow C."/>
            <person name="Liu Z."/>
            <person name="Lutz R."/>
            <person name="Lynch J.A."/>
            <person name="da Fonseca R.N."/>
            <person name="Posnien N."/>
            <person name="Reuter R."/>
            <person name="Roth S."/>
            <person name="Savard J."/>
            <person name="Schinko J.B."/>
            <person name="Schmitt C."/>
            <person name="Schoppmeier M."/>
            <person name="Schroder R."/>
            <person name="Shippy T.D."/>
            <person name="Simonnet F."/>
            <person name="Marques-Souza H."/>
            <person name="Tautz D."/>
            <person name="Tomoyasu Y."/>
            <person name="Trauner J."/>
            <person name="Van der Zee M."/>
            <person name="Vervoort M."/>
            <person name="Wittkopp N."/>
            <person name="Wimmer E.A."/>
            <person name="Yang X."/>
            <person name="Jones A.K."/>
            <person name="Sattelle D.B."/>
            <person name="Ebert P.R."/>
            <person name="Nelson D."/>
            <person name="Scott J.G."/>
            <person name="Beeman R.W."/>
            <person name="Muthukrishnan S."/>
            <person name="Kramer K.J."/>
            <person name="Arakane Y."/>
            <person name="Beeman R.W."/>
            <person name="Zhu Q."/>
            <person name="Hogenkamp D."/>
            <person name="Dixit R."/>
            <person name="Oppert B."/>
            <person name="Jiang H."/>
            <person name="Zou Z."/>
            <person name="Marshall J."/>
            <person name="Elpidina E."/>
            <person name="Vinokurov K."/>
            <person name="Oppert C."/>
            <person name="Zou Z."/>
            <person name="Evans J."/>
            <person name="Lu Z."/>
            <person name="Zhao P."/>
            <person name="Sumathipala N."/>
            <person name="Altincicek B."/>
            <person name="Vilcinskas A."/>
            <person name="Williams M."/>
            <person name="Hultmark D."/>
            <person name="Hetru C."/>
            <person name="Jiang H."/>
            <person name="Grimmelikhuijzen C.J."/>
            <person name="Hauser F."/>
            <person name="Cazzamali G."/>
            <person name="Williamson M."/>
            <person name="Park Y."/>
            <person name="Li B."/>
            <person name="Tanaka Y."/>
            <person name="Predel R."/>
            <person name="Neupert S."/>
            <person name="Schachtner J."/>
            <person name="Verleyen P."/>
            <person name="Raible F."/>
            <person name="Bork P."/>
            <person name="Friedrich M."/>
            <person name="Walden K.K."/>
            <person name="Robertson H.M."/>
            <person name="Angeli S."/>
            <person name="Foret S."/>
            <person name="Bucher G."/>
            <person name="Schuetz S."/>
            <person name="Maleszka R."/>
            <person name="Wimmer E.A."/>
            <person name="Beeman R.W."/>
            <person name="Lorenzen M."/>
            <person name="Tomoyasu Y."/>
            <person name="Miller S.C."/>
            <person name="Grossmann D."/>
            <person name="Bucher G."/>
        </authorList>
    </citation>
    <scope>NUCLEOTIDE SEQUENCE [LARGE SCALE GENOMIC DNA]</scope>
    <source>
        <strain evidence="2 3">Georgia GA2</strain>
    </source>
</reference>
<dbReference type="AlphaFoldDB" id="A0A139WJ73"/>
<evidence type="ECO:0000313" key="2">
    <source>
        <dbReference type="EMBL" id="KYB27989.1"/>
    </source>
</evidence>
<feature type="chain" id="PRO_5007300009" evidence="1">
    <location>
        <begin position="20"/>
        <end position="147"/>
    </location>
</feature>
<gene>
    <name evidence="2" type="primary">AUGUSTUS-3.0.2_32826</name>
    <name evidence="2" type="ORF">TcasGA2_TC032826</name>
</gene>
<protein>
    <submittedName>
        <fullName evidence="2">Uncharacterized protein</fullName>
    </submittedName>
</protein>
<accession>A0A139WJ73</accession>
<evidence type="ECO:0000313" key="3">
    <source>
        <dbReference type="Proteomes" id="UP000007266"/>
    </source>
</evidence>
<dbReference type="EMBL" id="KQ971338">
    <property type="protein sequence ID" value="KYB27989.1"/>
    <property type="molecule type" value="Genomic_DNA"/>
</dbReference>
<reference evidence="2 3" key="2">
    <citation type="journal article" date="2010" name="Nucleic Acids Res.">
        <title>BeetleBase in 2010: revisions to provide comprehensive genomic information for Tribolium castaneum.</title>
        <authorList>
            <person name="Kim H.S."/>
            <person name="Murphy T."/>
            <person name="Xia J."/>
            <person name="Caragea D."/>
            <person name="Park Y."/>
            <person name="Beeman R.W."/>
            <person name="Lorenzen M.D."/>
            <person name="Butcher S."/>
            <person name="Manak J.R."/>
            <person name="Brown S.J."/>
        </authorList>
    </citation>
    <scope>GENOME REANNOTATION</scope>
    <source>
        <strain evidence="2 3">Georgia GA2</strain>
    </source>
</reference>
<sequence>MPPSLVLVIAAAAVYAAFGASVPPTDPATAAPCAILEDRCQCTPDLQEFVCRTAGFTEVPHTLPYSITKLLLQCTDSRHTRGCIHSRTSRVSRNKIPALQSQKPENLGIGVKVENFNLGILSSFRHVLDLFGKAQGPPEAQPWARYT</sequence>
<evidence type="ECO:0000256" key="1">
    <source>
        <dbReference type="SAM" id="SignalP"/>
    </source>
</evidence>
<proteinExistence type="predicted"/>
<keyword evidence="1" id="KW-0732">Signal</keyword>
<keyword evidence="3" id="KW-1185">Reference proteome</keyword>
<organism evidence="2 3">
    <name type="scientific">Tribolium castaneum</name>
    <name type="common">Red flour beetle</name>
    <dbReference type="NCBI Taxonomy" id="7070"/>
    <lineage>
        <taxon>Eukaryota</taxon>
        <taxon>Metazoa</taxon>
        <taxon>Ecdysozoa</taxon>
        <taxon>Arthropoda</taxon>
        <taxon>Hexapoda</taxon>
        <taxon>Insecta</taxon>
        <taxon>Pterygota</taxon>
        <taxon>Neoptera</taxon>
        <taxon>Endopterygota</taxon>
        <taxon>Coleoptera</taxon>
        <taxon>Polyphaga</taxon>
        <taxon>Cucujiformia</taxon>
        <taxon>Tenebrionidae</taxon>
        <taxon>Tenebrionidae incertae sedis</taxon>
        <taxon>Tribolium</taxon>
    </lineage>
</organism>
<dbReference type="Proteomes" id="UP000007266">
    <property type="component" value="Linkage group 4"/>
</dbReference>
<name>A0A139WJ73_TRICA</name>
<feature type="signal peptide" evidence="1">
    <location>
        <begin position="1"/>
        <end position="19"/>
    </location>
</feature>
<dbReference type="InParanoid" id="A0A139WJ73"/>